<proteinExistence type="inferred from homology"/>
<dbReference type="EMBL" id="PDCK01000039">
    <property type="protein sequence ID" value="PRQ57311.1"/>
    <property type="molecule type" value="Genomic_DNA"/>
</dbReference>
<sequence>MKWRVQSVSILLTGFGILTRLDFTFGPEFLLKLYLAGAIGGSIFYLVHHAFLAASLKNQPFGIMDASKAPGLGASGAVNAIMLLDIFLHSTATLYFDFIIPVPAMLLGIFLIGKDILRIMEGNSQISKSAHLGGAAAATIAWARLRKGHGLFYMSLEIT</sequence>
<dbReference type="AlphaFoldDB" id="A0A2P6SF56"/>
<accession>A0A2P6SF56</accession>
<dbReference type="Gene3D" id="1.20.1540.10">
    <property type="entry name" value="Rhomboid-like"/>
    <property type="match status" value="1"/>
</dbReference>
<keyword evidence="5 7" id="KW-1133">Transmembrane helix</keyword>
<evidence type="ECO:0000313" key="10">
    <source>
        <dbReference type="Proteomes" id="UP000238479"/>
    </source>
</evidence>
<dbReference type="PANTHER" id="PTHR43731:SF14">
    <property type="entry name" value="PRESENILIN-ASSOCIATED RHOMBOID-LIKE PROTEIN, MITOCHONDRIAL"/>
    <property type="match status" value="1"/>
</dbReference>
<evidence type="ECO:0000259" key="8">
    <source>
        <dbReference type="Pfam" id="PF01694"/>
    </source>
</evidence>
<reference evidence="9 10" key="1">
    <citation type="journal article" date="2018" name="Nat. Genet.">
        <title>The Rosa genome provides new insights in the design of modern roses.</title>
        <authorList>
            <person name="Bendahmane M."/>
        </authorList>
    </citation>
    <scope>NUCLEOTIDE SEQUENCE [LARGE SCALE GENOMIC DNA]</scope>
    <source>
        <strain evidence="10">cv. Old Blush</strain>
    </source>
</reference>
<name>A0A2P6SF56_ROSCH</name>
<feature type="transmembrane region" description="Helical" evidence="7">
    <location>
        <begin position="33"/>
        <end position="56"/>
    </location>
</feature>
<dbReference type="InterPro" id="IPR035952">
    <property type="entry name" value="Rhomboid-like_sf"/>
</dbReference>
<comment type="similarity">
    <text evidence="2">Belongs to the peptidase S54 family.</text>
</comment>
<dbReference type="PANTHER" id="PTHR43731">
    <property type="entry name" value="RHOMBOID PROTEASE"/>
    <property type="match status" value="1"/>
</dbReference>
<dbReference type="Proteomes" id="UP000238479">
    <property type="component" value="Chromosome 1"/>
</dbReference>
<evidence type="ECO:0000256" key="7">
    <source>
        <dbReference type="SAM" id="Phobius"/>
    </source>
</evidence>
<evidence type="ECO:0000256" key="1">
    <source>
        <dbReference type="ARBA" id="ARBA00004141"/>
    </source>
</evidence>
<dbReference type="OMA" id="LFYMSLE"/>
<keyword evidence="4" id="KW-0378">Hydrolase</keyword>
<evidence type="ECO:0000256" key="4">
    <source>
        <dbReference type="ARBA" id="ARBA00022801"/>
    </source>
</evidence>
<dbReference type="Gramene" id="PRQ57311">
    <property type="protein sequence ID" value="PRQ57311"/>
    <property type="gene ID" value="RchiOBHm_Chr1g0346931"/>
</dbReference>
<dbReference type="GO" id="GO:0016020">
    <property type="term" value="C:membrane"/>
    <property type="evidence" value="ECO:0007669"/>
    <property type="project" value="UniProtKB-SubCell"/>
</dbReference>
<keyword evidence="6 7" id="KW-0472">Membrane</keyword>
<feature type="transmembrane region" description="Helical" evidence="7">
    <location>
        <begin position="68"/>
        <end position="88"/>
    </location>
</feature>
<dbReference type="SUPFAM" id="SSF144091">
    <property type="entry name" value="Rhomboid-like"/>
    <property type="match status" value="1"/>
</dbReference>
<keyword evidence="10" id="KW-1185">Reference proteome</keyword>
<dbReference type="InterPro" id="IPR050925">
    <property type="entry name" value="Rhomboid_protease_S54"/>
</dbReference>
<evidence type="ECO:0000256" key="2">
    <source>
        <dbReference type="ARBA" id="ARBA00009045"/>
    </source>
</evidence>
<dbReference type="Pfam" id="PF01694">
    <property type="entry name" value="Rhomboid"/>
    <property type="match status" value="1"/>
</dbReference>
<evidence type="ECO:0000256" key="6">
    <source>
        <dbReference type="ARBA" id="ARBA00023136"/>
    </source>
</evidence>
<evidence type="ECO:0000256" key="5">
    <source>
        <dbReference type="ARBA" id="ARBA00022989"/>
    </source>
</evidence>
<evidence type="ECO:0000313" key="9">
    <source>
        <dbReference type="EMBL" id="PRQ57311.1"/>
    </source>
</evidence>
<dbReference type="STRING" id="74649.A0A2P6SF56"/>
<protein>
    <submittedName>
        <fullName evidence="9">Putative peptidase S54, rhomboid domain-containing protein</fullName>
    </submittedName>
</protein>
<dbReference type="InterPro" id="IPR022764">
    <property type="entry name" value="Peptidase_S54_rhomboid_dom"/>
</dbReference>
<dbReference type="GO" id="GO:0004252">
    <property type="term" value="F:serine-type endopeptidase activity"/>
    <property type="evidence" value="ECO:0007669"/>
    <property type="project" value="InterPro"/>
</dbReference>
<gene>
    <name evidence="9" type="ORF">RchiOBHm_Chr1g0346931</name>
</gene>
<comment type="caution">
    <text evidence="9">The sequence shown here is derived from an EMBL/GenBank/DDBJ whole genome shotgun (WGS) entry which is preliminary data.</text>
</comment>
<keyword evidence="3 7" id="KW-0812">Transmembrane</keyword>
<feature type="transmembrane region" description="Helical" evidence="7">
    <location>
        <begin position="94"/>
        <end position="113"/>
    </location>
</feature>
<comment type="subcellular location">
    <subcellularLocation>
        <location evidence="1">Membrane</location>
        <topology evidence="1">Multi-pass membrane protein</topology>
    </subcellularLocation>
</comment>
<organism evidence="9 10">
    <name type="scientific">Rosa chinensis</name>
    <name type="common">China rose</name>
    <dbReference type="NCBI Taxonomy" id="74649"/>
    <lineage>
        <taxon>Eukaryota</taxon>
        <taxon>Viridiplantae</taxon>
        <taxon>Streptophyta</taxon>
        <taxon>Embryophyta</taxon>
        <taxon>Tracheophyta</taxon>
        <taxon>Spermatophyta</taxon>
        <taxon>Magnoliopsida</taxon>
        <taxon>eudicotyledons</taxon>
        <taxon>Gunneridae</taxon>
        <taxon>Pentapetalae</taxon>
        <taxon>rosids</taxon>
        <taxon>fabids</taxon>
        <taxon>Rosales</taxon>
        <taxon>Rosaceae</taxon>
        <taxon>Rosoideae</taxon>
        <taxon>Rosoideae incertae sedis</taxon>
        <taxon>Rosa</taxon>
    </lineage>
</organism>
<evidence type="ECO:0000256" key="3">
    <source>
        <dbReference type="ARBA" id="ARBA00022692"/>
    </source>
</evidence>
<feature type="domain" description="Peptidase S54 rhomboid" evidence="8">
    <location>
        <begin position="19"/>
        <end position="141"/>
    </location>
</feature>